<feature type="transmembrane region" description="Helical" evidence="1">
    <location>
        <begin position="61"/>
        <end position="84"/>
    </location>
</feature>
<organism evidence="2 3">
    <name type="scientific">Igneacidithiobacillus copahuensis</name>
    <dbReference type="NCBI Taxonomy" id="2724909"/>
    <lineage>
        <taxon>Bacteria</taxon>
        <taxon>Pseudomonadati</taxon>
        <taxon>Pseudomonadota</taxon>
        <taxon>Acidithiobacillia</taxon>
        <taxon>Acidithiobacillales</taxon>
        <taxon>Acidithiobacillaceae</taxon>
        <taxon>Igneacidithiobacillus</taxon>
    </lineage>
</organism>
<accession>A0AAE2YRP6</accession>
<gene>
    <name evidence="2" type="ORF">HFQ13_12520</name>
</gene>
<keyword evidence="1" id="KW-0812">Transmembrane</keyword>
<name>A0AAE2YRP6_9PROT</name>
<comment type="caution">
    <text evidence="2">The sequence shown here is derived from an EMBL/GenBank/DDBJ whole genome shotgun (WGS) entry which is preliminary data.</text>
</comment>
<feature type="transmembrane region" description="Helical" evidence="1">
    <location>
        <begin position="237"/>
        <end position="262"/>
    </location>
</feature>
<protein>
    <submittedName>
        <fullName evidence="2">Uncharacterized protein</fullName>
    </submittedName>
</protein>
<evidence type="ECO:0000313" key="3">
    <source>
        <dbReference type="Proteomes" id="UP001197378"/>
    </source>
</evidence>
<dbReference type="EMBL" id="JAAXYO010000180">
    <property type="protein sequence ID" value="MBU2789016.1"/>
    <property type="molecule type" value="Genomic_DNA"/>
</dbReference>
<proteinExistence type="predicted"/>
<feature type="transmembrane region" description="Helical" evidence="1">
    <location>
        <begin position="191"/>
        <end position="217"/>
    </location>
</feature>
<dbReference type="RefSeq" id="WP_215871006.1">
    <property type="nucleotide sequence ID" value="NZ_JAAXYO010000180.1"/>
</dbReference>
<evidence type="ECO:0000313" key="2">
    <source>
        <dbReference type="EMBL" id="MBU2789016.1"/>
    </source>
</evidence>
<feature type="transmembrane region" description="Helical" evidence="1">
    <location>
        <begin position="146"/>
        <end position="170"/>
    </location>
</feature>
<dbReference type="AlphaFoldDB" id="A0AAE2YRP6"/>
<keyword evidence="1" id="KW-0472">Membrane</keyword>
<keyword evidence="3" id="KW-1185">Reference proteome</keyword>
<reference evidence="2" key="1">
    <citation type="journal article" date="2021" name="ISME J.">
        <title>Genomic evolution of the class Acidithiobacillia: deep-branching Proteobacteria living in extreme acidic conditions.</title>
        <authorList>
            <person name="Moya-Beltran A."/>
            <person name="Beard S."/>
            <person name="Rojas-Villalobos C."/>
            <person name="Issotta F."/>
            <person name="Gallardo Y."/>
            <person name="Ulloa R."/>
            <person name="Giaveno A."/>
            <person name="Degli Esposti M."/>
            <person name="Johnson D.B."/>
            <person name="Quatrini R."/>
        </authorList>
    </citation>
    <scope>NUCLEOTIDE SEQUENCE</scope>
    <source>
        <strain evidence="2">VAN18-1</strain>
    </source>
</reference>
<feature type="transmembrane region" description="Helical" evidence="1">
    <location>
        <begin position="105"/>
        <end position="126"/>
    </location>
</feature>
<feature type="transmembrane region" description="Helical" evidence="1">
    <location>
        <begin position="28"/>
        <end position="49"/>
    </location>
</feature>
<dbReference type="Proteomes" id="UP001197378">
    <property type="component" value="Unassembled WGS sequence"/>
</dbReference>
<sequence length="272" mass="29502">MPEALFSATRVGVGQVFSGAGKILRTHFWGLSLNLLLLGLIALFGFVLLGIAAQQAAALRILWTILESLWTNVLLIGFFRAIALASAGRPYEALAPFWSLRERDAWLLALPPAIINVLLLQSSGYLALQGHNDPAMALTILQRPAFWVTLVVSFLVGTFFQYTYALYAAYGLGTRDALRSASRLLGDRLGWLFFPLLVGLVLAAIALFLAMIFSALAGLLIGTSILHNPALADTLTLIFLLFLFPALIWASSCTLLAAANLVRGIRDTQFVP</sequence>
<keyword evidence="1" id="KW-1133">Transmembrane helix</keyword>
<evidence type="ECO:0000256" key="1">
    <source>
        <dbReference type="SAM" id="Phobius"/>
    </source>
</evidence>